<reference evidence="2" key="1">
    <citation type="journal article" date="2013" name="Environ. Microbiol.">
        <title>Microbiota from the distal guts of lean and obese adolescents exhibit partial functional redundancy besides clear differences in community structure.</title>
        <authorList>
            <person name="Ferrer M."/>
            <person name="Ruiz A."/>
            <person name="Lanza F."/>
            <person name="Haange S.B."/>
            <person name="Oberbach A."/>
            <person name="Till H."/>
            <person name="Bargiela R."/>
            <person name="Campoy C."/>
            <person name="Segura M.T."/>
            <person name="Richter M."/>
            <person name="von Bergen M."/>
            <person name="Seifert J."/>
            <person name="Suarez A."/>
        </authorList>
    </citation>
    <scope>NUCLEOTIDE SEQUENCE</scope>
</reference>
<dbReference type="AlphaFoldDB" id="K1TF71"/>
<dbReference type="InterPro" id="IPR027417">
    <property type="entry name" value="P-loop_NTPase"/>
</dbReference>
<accession>K1TF71</accession>
<feature type="domain" description="Rad50/SbcC-type AAA" evidence="1">
    <location>
        <begin position="5"/>
        <end position="76"/>
    </location>
</feature>
<dbReference type="SUPFAM" id="SSF52540">
    <property type="entry name" value="P-loop containing nucleoside triphosphate hydrolases"/>
    <property type="match status" value="1"/>
</dbReference>
<evidence type="ECO:0000259" key="1">
    <source>
        <dbReference type="Pfam" id="PF13476"/>
    </source>
</evidence>
<dbReference type="InterPro" id="IPR038729">
    <property type="entry name" value="Rad50/SbcC_AAA"/>
</dbReference>
<dbReference type="GO" id="GO:0006302">
    <property type="term" value="P:double-strand break repair"/>
    <property type="evidence" value="ECO:0007669"/>
    <property type="project" value="InterPro"/>
</dbReference>
<comment type="caution">
    <text evidence="2">The sequence shown here is derived from an EMBL/GenBank/DDBJ whole genome shotgun (WGS) entry which is preliminary data.</text>
</comment>
<dbReference type="EMBL" id="AJWY01004643">
    <property type="protein sequence ID" value="EKC71807.1"/>
    <property type="molecule type" value="Genomic_DNA"/>
</dbReference>
<proteinExistence type="predicted"/>
<protein>
    <recommendedName>
        <fullName evidence="1">Rad50/SbcC-type AAA domain-containing protein</fullName>
    </recommendedName>
</protein>
<evidence type="ECO:0000313" key="2">
    <source>
        <dbReference type="EMBL" id="EKC71807.1"/>
    </source>
</evidence>
<gene>
    <name evidence="2" type="ORF">LEA_07069</name>
</gene>
<dbReference type="Pfam" id="PF13476">
    <property type="entry name" value="AAA_23"/>
    <property type="match status" value="1"/>
</dbReference>
<sequence length="296" mass="34203">MQIKRLQIDDYLCLVDFDIVFDTVSGGSSTILIGENGAGKSTMIECILNILMSFDSPAIEKQIDYSYSMEYNYAQKAVCIVQSNHNYRITVDDVFCEGSYKRVRSFIQSHSLFPQRIIAFYSGANNKLLPQIEQINKSYVRQCRNTLVRFLKAMNDESERFLPNFPKRKYNYCDEGMTPIYLASILCGQESYEQNYLVDACHFDEVQCVDMAINIDKVEGVFGRGRFEGDVPTGLYYLTDFIDHRFTDLLRRGLLYSAMGKSYFEIKGIEKLGLDSIAIFRIFLRNYTLCLMLDLR</sequence>
<organism evidence="2">
    <name type="scientific">human gut metagenome</name>
    <dbReference type="NCBI Taxonomy" id="408170"/>
    <lineage>
        <taxon>unclassified sequences</taxon>
        <taxon>metagenomes</taxon>
        <taxon>organismal metagenomes</taxon>
    </lineage>
</organism>
<name>K1TF71_9ZZZZ</name>
<dbReference type="Gene3D" id="3.40.50.300">
    <property type="entry name" value="P-loop containing nucleotide triphosphate hydrolases"/>
    <property type="match status" value="1"/>
</dbReference>
<dbReference type="GO" id="GO:0016887">
    <property type="term" value="F:ATP hydrolysis activity"/>
    <property type="evidence" value="ECO:0007669"/>
    <property type="project" value="InterPro"/>
</dbReference>